<dbReference type="InterPro" id="IPR054519">
    <property type="entry name" value="INTS7_C"/>
</dbReference>
<dbReference type="Proteomes" id="UP000230423">
    <property type="component" value="Unassembled WGS sequence"/>
</dbReference>
<dbReference type="AlphaFoldDB" id="A0A2G9TUD2"/>
<keyword evidence="3" id="KW-1185">Reference proteome</keyword>
<dbReference type="OrthoDB" id="5837869at2759"/>
<feature type="domain" description="Integrator complex subunit 7 C-terminal" evidence="1">
    <location>
        <begin position="4"/>
        <end position="99"/>
    </location>
</feature>
<evidence type="ECO:0000259" key="1">
    <source>
        <dbReference type="Pfam" id="PF22965"/>
    </source>
</evidence>
<accession>A0A2G9TUD2</accession>
<name>A0A2G9TUD2_TELCI</name>
<organism evidence="2 3">
    <name type="scientific">Teladorsagia circumcincta</name>
    <name type="common">Brown stomach worm</name>
    <name type="synonym">Ostertagia circumcincta</name>
    <dbReference type="NCBI Taxonomy" id="45464"/>
    <lineage>
        <taxon>Eukaryota</taxon>
        <taxon>Metazoa</taxon>
        <taxon>Ecdysozoa</taxon>
        <taxon>Nematoda</taxon>
        <taxon>Chromadorea</taxon>
        <taxon>Rhabditida</taxon>
        <taxon>Rhabditina</taxon>
        <taxon>Rhabditomorpha</taxon>
        <taxon>Strongyloidea</taxon>
        <taxon>Trichostrongylidae</taxon>
        <taxon>Teladorsagia</taxon>
    </lineage>
</organism>
<evidence type="ECO:0000313" key="2">
    <source>
        <dbReference type="EMBL" id="PIO61072.1"/>
    </source>
</evidence>
<proteinExistence type="predicted"/>
<sequence>MSVSIHSQIKDSITVSITDTIPIQVDGVISTTHTVPVHSLIITASTQFPTMPSLNYTETRTVKPTENIHFTASFLMQFKQTCNIEFSVEFVDGEQGKRWVSDTTASLKVDVKE</sequence>
<dbReference type="EMBL" id="KZ354259">
    <property type="protein sequence ID" value="PIO61072.1"/>
    <property type="molecule type" value="Genomic_DNA"/>
</dbReference>
<evidence type="ECO:0000313" key="3">
    <source>
        <dbReference type="Proteomes" id="UP000230423"/>
    </source>
</evidence>
<dbReference type="Pfam" id="PF22965">
    <property type="entry name" value="INTS7_C"/>
    <property type="match status" value="1"/>
</dbReference>
<gene>
    <name evidence="2" type="ORF">TELCIR_17414</name>
</gene>
<protein>
    <recommendedName>
        <fullName evidence="1">Integrator complex subunit 7 C-terminal domain-containing protein</fullName>
    </recommendedName>
</protein>
<reference evidence="2 3" key="1">
    <citation type="submission" date="2015-09" db="EMBL/GenBank/DDBJ databases">
        <title>Draft genome of the parasitic nematode Teladorsagia circumcincta isolate WARC Sus (inbred).</title>
        <authorList>
            <person name="Mitreva M."/>
        </authorList>
    </citation>
    <scope>NUCLEOTIDE SEQUENCE [LARGE SCALE GENOMIC DNA]</scope>
    <source>
        <strain evidence="2 3">S</strain>
    </source>
</reference>